<dbReference type="PANTHER" id="PTHR31532:SF10">
    <property type="entry name" value="BIORIENTATION OF CHROMOSOMES IN CELL DIVISION PROTEIN 1-LIKE 1"/>
    <property type="match status" value="1"/>
</dbReference>
<accession>A0A811U9H7</accession>
<feature type="compositionally biased region" description="Low complexity" evidence="1">
    <location>
        <begin position="657"/>
        <end position="668"/>
    </location>
</feature>
<feature type="compositionally biased region" description="Basic and acidic residues" evidence="1">
    <location>
        <begin position="483"/>
        <end position="498"/>
    </location>
</feature>
<feature type="compositionally biased region" description="Low complexity" evidence="1">
    <location>
        <begin position="469"/>
        <end position="479"/>
    </location>
</feature>
<feature type="region of interest" description="Disordered" evidence="1">
    <location>
        <begin position="452"/>
        <end position="783"/>
    </location>
</feature>
<dbReference type="InterPro" id="IPR055264">
    <property type="entry name" value="BOD1/SHG1_dom"/>
</dbReference>
<feature type="region of interest" description="Disordered" evidence="1">
    <location>
        <begin position="156"/>
        <end position="175"/>
    </location>
</feature>
<evidence type="ECO:0000313" key="4">
    <source>
        <dbReference type="Proteomes" id="UP000606786"/>
    </source>
</evidence>
<organism evidence="3 4">
    <name type="scientific">Ceratitis capitata</name>
    <name type="common">Mediterranean fruit fly</name>
    <name type="synonym">Tephritis capitata</name>
    <dbReference type="NCBI Taxonomy" id="7213"/>
    <lineage>
        <taxon>Eukaryota</taxon>
        <taxon>Metazoa</taxon>
        <taxon>Ecdysozoa</taxon>
        <taxon>Arthropoda</taxon>
        <taxon>Hexapoda</taxon>
        <taxon>Insecta</taxon>
        <taxon>Pterygota</taxon>
        <taxon>Neoptera</taxon>
        <taxon>Endopterygota</taxon>
        <taxon>Diptera</taxon>
        <taxon>Brachycera</taxon>
        <taxon>Muscomorpha</taxon>
        <taxon>Tephritoidea</taxon>
        <taxon>Tephritidae</taxon>
        <taxon>Ceratitis</taxon>
        <taxon>Ceratitis</taxon>
    </lineage>
</organism>
<feature type="compositionally biased region" description="Low complexity" evidence="1">
    <location>
        <begin position="310"/>
        <end position="321"/>
    </location>
</feature>
<feature type="compositionally biased region" description="Basic and acidic residues" evidence="1">
    <location>
        <begin position="694"/>
        <end position="720"/>
    </location>
</feature>
<feature type="compositionally biased region" description="Low complexity" evidence="1">
    <location>
        <begin position="624"/>
        <end position="637"/>
    </location>
</feature>
<feature type="region of interest" description="Disordered" evidence="1">
    <location>
        <begin position="309"/>
        <end position="328"/>
    </location>
</feature>
<feature type="compositionally biased region" description="Basic and acidic residues" evidence="1">
    <location>
        <begin position="760"/>
        <end position="773"/>
    </location>
</feature>
<name>A0A811U9H7_CERCA</name>
<dbReference type="GO" id="GO:0048188">
    <property type="term" value="C:Set1C/COMPASS complex"/>
    <property type="evidence" value="ECO:0007669"/>
    <property type="project" value="TreeGrafter"/>
</dbReference>
<feature type="compositionally biased region" description="Polar residues" evidence="1">
    <location>
        <begin position="353"/>
        <end position="367"/>
    </location>
</feature>
<protein>
    <submittedName>
        <fullName evidence="3">(Mediterranean fruit fly) hypothetical protein</fullName>
    </submittedName>
</protein>
<dbReference type="Pfam" id="PF05205">
    <property type="entry name" value="COMPASS-Shg1"/>
    <property type="match status" value="1"/>
</dbReference>
<feature type="region of interest" description="Disordered" evidence="1">
    <location>
        <begin position="1029"/>
        <end position="1054"/>
    </location>
</feature>
<reference evidence="3" key="1">
    <citation type="submission" date="2020-11" db="EMBL/GenBank/DDBJ databases">
        <authorList>
            <person name="Whitehead M."/>
        </authorList>
    </citation>
    <scope>NUCLEOTIDE SEQUENCE</scope>
    <source>
        <strain evidence="3">EGII</strain>
    </source>
</reference>
<feature type="region of interest" description="Disordered" evidence="1">
    <location>
        <begin position="348"/>
        <end position="368"/>
    </location>
</feature>
<evidence type="ECO:0000313" key="3">
    <source>
        <dbReference type="EMBL" id="CAD6993993.1"/>
    </source>
</evidence>
<feature type="region of interest" description="Disordered" evidence="1">
    <location>
        <begin position="959"/>
        <end position="1003"/>
    </location>
</feature>
<dbReference type="AlphaFoldDB" id="A0A811U9H7"/>
<feature type="compositionally biased region" description="Basic residues" evidence="1">
    <location>
        <begin position="532"/>
        <end position="561"/>
    </location>
</feature>
<evidence type="ECO:0000256" key="1">
    <source>
        <dbReference type="SAM" id="MobiDB-lite"/>
    </source>
</evidence>
<feature type="compositionally biased region" description="Basic and acidic residues" evidence="1">
    <location>
        <begin position="638"/>
        <end position="651"/>
    </location>
</feature>
<feature type="compositionally biased region" description="Basic and acidic residues" evidence="1">
    <location>
        <begin position="562"/>
        <end position="609"/>
    </location>
</feature>
<keyword evidence="4" id="KW-1185">Reference proteome</keyword>
<sequence length="1054" mass="117986">MASHLDPQLEDRILHEVKSQGVFDEFRKDSMADVDTKPAYQNLRQRVENTVKKFLSEQQWTPDMNKNQLREKLRRHITESGFLDVGVERIVDQVVNPKIGTIFQPRIEEITYKYLGLPPPPVKHEPPPPPMMHPLPPLPLSATPLKIETSSLLPTGLEQISPDSDKATVKSECREDDRSILDMDLDTDEKVGDEDDESPPFEPLVKCVDDSVPIKTEKVEGAEEKVVEKPVVIKLENFEIANPHKMKAANQQEIRDSETQDTSVSANSIEKILEKNANMSFGAAALVSQDSNLSQVSSDSNISDVTANASHSFTHNTNSSTPKAPATMSEQMEAAIELASANISEEAQMPKFSENSSETTGAKSTPSELHFDIKKDEIIFEGTERKSNMLEQEAECNTVTEDDVPANQANGFSVEMHNKEQPHHFSNHLEIKEQQHHFGKLTIETKVEEIDAMGPCTPAPTPTPTPHDSSFGSSLEDSSYQQFKEDEKTEEGELKTESVAETNATFSAPLLEQGDKKETITSKNHGSSTSSSKHKKHSKDKKRSHDSKDKHKDRHRSKHRDRSRDKDKNSDKDRDKSKHRDKERHRDKDSSRKYKDKNRDKDKERDRSHKEHKSSKSKSENSTERSSSSKRSSSSTGRSHDTSSSKIEKHANSKHPSSFTTSSSSSSRSESHDAKREKRDSERKHHRSSSKNESSAKRDEEKVDVVKTEPSTDDHGLEKAKVRRRKSTDSNDEDPGVGNGSGLNGSSERAKGSLSSIGIRSDKQTSEQKEPKNSTDSPKGKTKSAIEEYGYHENHPQELIVTNNASGTTELSTQIHHRSKVVILNDMLENPNINFIDLGPTATAYTLHTQDKSLKDNKVETTTNAQHPEQSANVDSKELLYFEGVSAQFSNRLRLLDNAMDRCRRVVNNLRFDCANELCDTFETGGEQQNANETNKRPQACATLTIDCVPTFTAVGGVNRENSPTGVYDLHGSRKRNNNGNLIQSKPSPTPSDASVNSKENMALDKNADEVKCVVRRIASVNKMSQQRYTSEDLYKPRPVLSQRSRRRGMDTVI</sequence>
<feature type="compositionally biased region" description="Basic and acidic residues" evidence="1">
    <location>
        <begin position="163"/>
        <end position="175"/>
    </location>
</feature>
<feature type="domain" description="BOD1/SHG1" evidence="2">
    <location>
        <begin position="13"/>
        <end position="108"/>
    </location>
</feature>
<dbReference type="PANTHER" id="PTHR31532">
    <property type="entry name" value="BIORIENTATION OF CHROMOSOMES IN CELL DIVISION 1 FAMILY MEMBER"/>
    <property type="match status" value="1"/>
</dbReference>
<feature type="compositionally biased region" description="Polar residues" evidence="1">
    <location>
        <begin position="978"/>
        <end position="1000"/>
    </location>
</feature>
<dbReference type="GO" id="GO:0031297">
    <property type="term" value="P:replication fork processing"/>
    <property type="evidence" value="ECO:0007669"/>
    <property type="project" value="TreeGrafter"/>
</dbReference>
<proteinExistence type="predicted"/>
<dbReference type="OrthoDB" id="7605699at2759"/>
<comment type="caution">
    <text evidence="3">The sequence shown here is derived from an EMBL/GenBank/DDBJ whole genome shotgun (WGS) entry which is preliminary data.</text>
</comment>
<dbReference type="EMBL" id="CAJHJT010000001">
    <property type="protein sequence ID" value="CAD6993993.1"/>
    <property type="molecule type" value="Genomic_DNA"/>
</dbReference>
<gene>
    <name evidence="3" type="ORF">CCAP1982_LOCUS2775</name>
</gene>
<feature type="compositionally biased region" description="Basic and acidic residues" evidence="1">
    <location>
        <begin position="669"/>
        <end position="683"/>
    </location>
</feature>
<evidence type="ECO:0000259" key="2">
    <source>
        <dbReference type="Pfam" id="PF05205"/>
    </source>
</evidence>
<dbReference type="Proteomes" id="UP000606786">
    <property type="component" value="Unassembled WGS sequence"/>
</dbReference>